<dbReference type="InterPro" id="IPR037274">
    <property type="entry name" value="Znf_CHY_sf"/>
</dbReference>
<evidence type="ECO:0000256" key="3">
    <source>
        <dbReference type="ARBA" id="ARBA00022833"/>
    </source>
</evidence>
<proteinExistence type="predicted"/>
<feature type="region of interest" description="Disordered" evidence="6">
    <location>
        <begin position="1"/>
        <end position="158"/>
    </location>
</feature>
<dbReference type="KEGG" id="tet:TTHERM_000161759"/>
<dbReference type="STRING" id="312017.W7XJU2"/>
<dbReference type="GO" id="GO:0061630">
    <property type="term" value="F:ubiquitin protein ligase activity"/>
    <property type="evidence" value="ECO:0007669"/>
    <property type="project" value="TreeGrafter"/>
</dbReference>
<dbReference type="PANTHER" id="PTHR21319:SF53">
    <property type="entry name" value="RING FINGER AND CHY ZINC FINGER DOMAIN-CONTAINING PROTEIN 1"/>
    <property type="match status" value="1"/>
</dbReference>
<dbReference type="RefSeq" id="XP_012651464.1">
    <property type="nucleotide sequence ID" value="XM_012796010.1"/>
</dbReference>
<dbReference type="AlphaFoldDB" id="W7XJU2"/>
<protein>
    <submittedName>
        <fullName evidence="9">CHY zinc finger protein</fullName>
    </submittedName>
</protein>
<feature type="domain" description="C3H1-type" evidence="7">
    <location>
        <begin position="156"/>
        <end position="183"/>
    </location>
</feature>
<evidence type="ECO:0000259" key="7">
    <source>
        <dbReference type="PROSITE" id="PS50103"/>
    </source>
</evidence>
<feature type="zinc finger region" description="C3H1-type" evidence="5">
    <location>
        <begin position="190"/>
        <end position="213"/>
    </location>
</feature>
<feature type="region of interest" description="Disordered" evidence="6">
    <location>
        <begin position="880"/>
        <end position="920"/>
    </location>
</feature>
<dbReference type="Gene3D" id="4.10.1000.10">
    <property type="entry name" value="Zinc finger, CCCH-type"/>
    <property type="match status" value="1"/>
</dbReference>
<dbReference type="InterPro" id="IPR008913">
    <property type="entry name" value="Znf_CHY"/>
</dbReference>
<dbReference type="OrthoDB" id="411372at2759"/>
<evidence type="ECO:0000256" key="4">
    <source>
        <dbReference type="PROSITE-ProRule" id="PRU00601"/>
    </source>
</evidence>
<dbReference type="GO" id="GO:0006511">
    <property type="term" value="P:ubiquitin-dependent protein catabolic process"/>
    <property type="evidence" value="ECO:0007669"/>
    <property type="project" value="TreeGrafter"/>
</dbReference>
<evidence type="ECO:0000259" key="8">
    <source>
        <dbReference type="PROSITE" id="PS51266"/>
    </source>
</evidence>
<feature type="compositionally biased region" description="Basic and acidic residues" evidence="6">
    <location>
        <begin position="124"/>
        <end position="142"/>
    </location>
</feature>
<feature type="region of interest" description="Disordered" evidence="6">
    <location>
        <begin position="534"/>
        <end position="620"/>
    </location>
</feature>
<dbReference type="InterPro" id="IPR000571">
    <property type="entry name" value="Znf_CCCH"/>
</dbReference>
<keyword evidence="10" id="KW-1185">Reference proteome</keyword>
<feature type="region of interest" description="Disordered" evidence="6">
    <location>
        <begin position="225"/>
        <end position="261"/>
    </location>
</feature>
<feature type="domain" description="CHY-type" evidence="8">
    <location>
        <begin position="802"/>
        <end position="868"/>
    </location>
</feature>
<feature type="compositionally biased region" description="Acidic residues" evidence="6">
    <location>
        <begin position="554"/>
        <end position="612"/>
    </location>
</feature>
<dbReference type="GO" id="GO:0016567">
    <property type="term" value="P:protein ubiquitination"/>
    <property type="evidence" value="ECO:0007669"/>
    <property type="project" value="TreeGrafter"/>
</dbReference>
<keyword evidence="3 5" id="KW-0862">Zinc</keyword>
<dbReference type="Pfam" id="PF05495">
    <property type="entry name" value="zf-CHY"/>
    <property type="match status" value="1"/>
</dbReference>
<feature type="compositionally biased region" description="Basic and acidic residues" evidence="6">
    <location>
        <begin position="534"/>
        <end position="553"/>
    </location>
</feature>
<evidence type="ECO:0000256" key="6">
    <source>
        <dbReference type="SAM" id="MobiDB-lite"/>
    </source>
</evidence>
<dbReference type="EMBL" id="GG662820">
    <property type="protein sequence ID" value="EWS75946.1"/>
    <property type="molecule type" value="Genomic_DNA"/>
</dbReference>
<gene>
    <name evidence="9" type="ORF">TTHERM_000161759</name>
</gene>
<feature type="zinc finger region" description="C3H1-type" evidence="5">
    <location>
        <begin position="156"/>
        <end position="183"/>
    </location>
</feature>
<organism evidence="9 10">
    <name type="scientific">Tetrahymena thermophila (strain SB210)</name>
    <dbReference type="NCBI Taxonomy" id="312017"/>
    <lineage>
        <taxon>Eukaryota</taxon>
        <taxon>Sar</taxon>
        <taxon>Alveolata</taxon>
        <taxon>Ciliophora</taxon>
        <taxon>Intramacronucleata</taxon>
        <taxon>Oligohymenophorea</taxon>
        <taxon>Hymenostomatida</taxon>
        <taxon>Tetrahymenina</taxon>
        <taxon>Tetrahymenidae</taxon>
        <taxon>Tetrahymena</taxon>
    </lineage>
</organism>
<feature type="compositionally biased region" description="Low complexity" evidence="6">
    <location>
        <begin position="29"/>
        <end position="60"/>
    </location>
</feature>
<dbReference type="PANTHER" id="PTHR21319">
    <property type="entry name" value="RING FINGER AND CHY ZINC FINGER DOMAIN-CONTAINING PROTEIN 1"/>
    <property type="match status" value="1"/>
</dbReference>
<dbReference type="GeneID" id="24437634"/>
<evidence type="ECO:0000256" key="1">
    <source>
        <dbReference type="ARBA" id="ARBA00022723"/>
    </source>
</evidence>
<dbReference type="GO" id="GO:0005634">
    <property type="term" value="C:nucleus"/>
    <property type="evidence" value="ECO:0007669"/>
    <property type="project" value="TreeGrafter"/>
</dbReference>
<dbReference type="SMART" id="SM00356">
    <property type="entry name" value="ZnF_C3H1"/>
    <property type="match status" value="2"/>
</dbReference>
<evidence type="ECO:0000256" key="2">
    <source>
        <dbReference type="ARBA" id="ARBA00022771"/>
    </source>
</evidence>
<keyword evidence="1 5" id="KW-0479">Metal-binding</keyword>
<dbReference type="Proteomes" id="UP000009168">
    <property type="component" value="Unassembled WGS sequence"/>
</dbReference>
<sequence>MEDDISDSDRAQQQAQNKNKKQVGKSYEGNKGQKNNNSNNNNNNRQQNQNKQGHQGGNKLQKYDKNPQIQEQQISSQDSETEKIKNTKVTNEKNPVEKKQVQQTQRQQVENSSESIDNQQQNQKGEKKENKQNFKKEAKDEGESQQQNQNKEKKDGKPQGICRLYKAGKCFYGDKCKFRHGKVKVGLEKLCKLFLDQGKCKYDKKCHFVHMAMEEWEQKYRYSKNPNEQQDESNNKNISSSGDDDDVSDEEKEKFEYKSKMQIKKEKAERLAQEHKAHKEFVANIDKNSTKKNVTFVNNQPVQVKDTKVPGVEYFDPDDFDKDLKMMQQASQASNEVEAEKKEKPWFDMEMIEALKQKKEVQNPRKFKSWIDYSRTEQGKLTAELNNRLLFKNDYAGFVKSLNDTYSRDLGQIMRQYMSSFKWIQKNHMFEIFFTPTCKKENLPINFDLIEGYFRLRIALDVKGAGANTQYQILNTSIPGEITDQLDDLLNNIHQSQGKSIFRTLKYFDNNMEKVFVGAYDLIKLQKDREEEEERLKKEEEEKQKLREQKKLEEGDDQENNGEGEDDNEDEGEEGDYYEGEDYDEEEEDPYFNQNDEENNDDSNDEKEEEEEKKDPTADLDLNMHCSLKDLQMRRIAHLRVQSLVVQVKCKSCKYDTELTLCNYLDGSGESVLVNNLICVSCNRMAAIYCSREFVCSPDLNLAFRVGSFTWHILDIRQVSYVVTCEGCNSTKVVENYVTGTNHSSDCHSCFKNLSFIYFGFNIEKKIDHEYLAKKKSNKVKEPSTTTSIRPKKVGTFKQGEPLPKNGACSHYRHSCRFFRFPCCGKAFPCDICHDQSEKHEQILAKTMICGYCSKEQSIKQECSGCQKLLVRINSNSGYWEGGKGTRNQQSMSSRDSHKFTGLSKTVSRRKIKKENMQKK</sequence>
<feature type="domain" description="C3H1-type" evidence="7">
    <location>
        <begin position="190"/>
        <end position="213"/>
    </location>
</feature>
<evidence type="ECO:0000256" key="5">
    <source>
        <dbReference type="PROSITE-ProRule" id="PRU00723"/>
    </source>
</evidence>
<dbReference type="PROSITE" id="PS51266">
    <property type="entry name" value="ZF_CHY"/>
    <property type="match status" value="1"/>
</dbReference>
<dbReference type="PROSITE" id="PS50103">
    <property type="entry name" value="ZF_C3H1"/>
    <property type="match status" value="2"/>
</dbReference>
<feature type="compositionally biased region" description="Basic and acidic residues" evidence="6">
    <location>
        <begin position="251"/>
        <end position="261"/>
    </location>
</feature>
<feature type="compositionally biased region" description="Basic and acidic residues" evidence="6">
    <location>
        <begin position="80"/>
        <end position="100"/>
    </location>
</feature>
<name>W7XJU2_TETTS</name>
<keyword evidence="2 4" id="KW-0863">Zinc-finger</keyword>
<evidence type="ECO:0000313" key="10">
    <source>
        <dbReference type="Proteomes" id="UP000009168"/>
    </source>
</evidence>
<dbReference type="GO" id="GO:0008270">
    <property type="term" value="F:zinc ion binding"/>
    <property type="evidence" value="ECO:0007669"/>
    <property type="project" value="UniProtKB-KW"/>
</dbReference>
<evidence type="ECO:0000313" key="9">
    <source>
        <dbReference type="EMBL" id="EWS75946.1"/>
    </source>
</evidence>
<dbReference type="InParanoid" id="W7XJU2"/>
<dbReference type="SUPFAM" id="SSF161219">
    <property type="entry name" value="CHY zinc finger-like"/>
    <property type="match status" value="1"/>
</dbReference>
<feature type="compositionally biased region" description="Low complexity" evidence="6">
    <location>
        <begin position="68"/>
        <end position="78"/>
    </location>
</feature>
<accession>W7XJU2</accession>
<reference evidence="10" key="1">
    <citation type="journal article" date="2006" name="PLoS Biol.">
        <title>Macronuclear genome sequence of the ciliate Tetrahymena thermophila, a model eukaryote.</title>
        <authorList>
            <person name="Eisen J.A."/>
            <person name="Coyne R.S."/>
            <person name="Wu M."/>
            <person name="Wu D."/>
            <person name="Thiagarajan M."/>
            <person name="Wortman J.R."/>
            <person name="Badger J.H."/>
            <person name="Ren Q."/>
            <person name="Amedeo P."/>
            <person name="Jones K.M."/>
            <person name="Tallon L.J."/>
            <person name="Delcher A.L."/>
            <person name="Salzberg S.L."/>
            <person name="Silva J.C."/>
            <person name="Haas B.J."/>
            <person name="Majoros W.H."/>
            <person name="Farzad M."/>
            <person name="Carlton J.M."/>
            <person name="Smith R.K. Jr."/>
            <person name="Garg J."/>
            <person name="Pearlman R.E."/>
            <person name="Karrer K.M."/>
            <person name="Sun L."/>
            <person name="Manning G."/>
            <person name="Elde N.C."/>
            <person name="Turkewitz A.P."/>
            <person name="Asai D.J."/>
            <person name="Wilkes D.E."/>
            <person name="Wang Y."/>
            <person name="Cai H."/>
            <person name="Collins K."/>
            <person name="Stewart B.A."/>
            <person name="Lee S.R."/>
            <person name="Wilamowska K."/>
            <person name="Weinberg Z."/>
            <person name="Ruzzo W.L."/>
            <person name="Wloga D."/>
            <person name="Gaertig J."/>
            <person name="Frankel J."/>
            <person name="Tsao C.-C."/>
            <person name="Gorovsky M.A."/>
            <person name="Keeling P.J."/>
            <person name="Waller R.F."/>
            <person name="Patron N.J."/>
            <person name="Cherry J.M."/>
            <person name="Stover N.A."/>
            <person name="Krieger C.J."/>
            <person name="del Toro C."/>
            <person name="Ryder H.F."/>
            <person name="Williamson S.C."/>
            <person name="Barbeau R.A."/>
            <person name="Hamilton E.P."/>
            <person name="Orias E."/>
        </authorList>
    </citation>
    <scope>NUCLEOTIDE SEQUENCE [LARGE SCALE GENOMIC DNA]</scope>
    <source>
        <strain evidence="10">SB210</strain>
    </source>
</reference>